<proteinExistence type="predicted"/>
<dbReference type="InterPro" id="IPR029058">
    <property type="entry name" value="AB_hydrolase_fold"/>
</dbReference>
<keyword evidence="3" id="KW-1185">Reference proteome</keyword>
<dbReference type="PANTHER" id="PTHR45570">
    <property type="entry name" value="CARBOXYLIC ESTER HYDROLASE"/>
    <property type="match status" value="1"/>
</dbReference>
<dbReference type="Pfam" id="PF00135">
    <property type="entry name" value="COesterase"/>
    <property type="match status" value="1"/>
</dbReference>
<dbReference type="EMBL" id="JASBNA010000003">
    <property type="protein sequence ID" value="KAK7694021.1"/>
    <property type="molecule type" value="Genomic_DNA"/>
</dbReference>
<dbReference type="InterPro" id="IPR002018">
    <property type="entry name" value="CarbesteraseB"/>
</dbReference>
<gene>
    <name evidence="2" type="ORF">QCA50_003597</name>
</gene>
<reference evidence="2 3" key="1">
    <citation type="submission" date="2022-09" db="EMBL/GenBank/DDBJ databases">
        <authorList>
            <person name="Palmer J.M."/>
        </authorList>
    </citation>
    <scope>NUCLEOTIDE SEQUENCE [LARGE SCALE GENOMIC DNA]</scope>
    <source>
        <strain evidence="2 3">DSM 7382</strain>
    </source>
</reference>
<evidence type="ECO:0000259" key="1">
    <source>
        <dbReference type="Pfam" id="PF00135"/>
    </source>
</evidence>
<dbReference type="PANTHER" id="PTHR45570:SF1">
    <property type="entry name" value="CARBOXYLIC ESTER HYDROLASE"/>
    <property type="match status" value="1"/>
</dbReference>
<comment type="caution">
    <text evidence="2">The sequence shown here is derived from an EMBL/GenBank/DDBJ whole genome shotgun (WGS) entry which is preliminary data.</text>
</comment>
<feature type="domain" description="Carboxylesterase type B" evidence="1">
    <location>
        <begin position="30"/>
        <end position="156"/>
    </location>
</feature>
<name>A0AAW0GWM7_9APHY</name>
<protein>
    <recommendedName>
        <fullName evidence="1">Carboxylesterase type B domain-containing protein</fullName>
    </recommendedName>
</protein>
<dbReference type="SUPFAM" id="SSF53474">
    <property type="entry name" value="alpha/beta-Hydrolases"/>
    <property type="match status" value="1"/>
</dbReference>
<accession>A0AAW0GWM7</accession>
<dbReference type="Proteomes" id="UP001385951">
    <property type="component" value="Unassembled WGS sequence"/>
</dbReference>
<dbReference type="Gene3D" id="3.40.50.1820">
    <property type="entry name" value="alpha/beta hydrolase"/>
    <property type="match status" value="1"/>
</dbReference>
<organism evidence="2 3">
    <name type="scientific">Cerrena zonata</name>
    <dbReference type="NCBI Taxonomy" id="2478898"/>
    <lineage>
        <taxon>Eukaryota</taxon>
        <taxon>Fungi</taxon>
        <taxon>Dikarya</taxon>
        <taxon>Basidiomycota</taxon>
        <taxon>Agaricomycotina</taxon>
        <taxon>Agaricomycetes</taxon>
        <taxon>Polyporales</taxon>
        <taxon>Cerrenaceae</taxon>
        <taxon>Cerrena</taxon>
    </lineage>
</organism>
<dbReference type="AlphaFoldDB" id="A0AAW0GWM7"/>
<evidence type="ECO:0000313" key="3">
    <source>
        <dbReference type="Proteomes" id="UP001385951"/>
    </source>
</evidence>
<sequence length="183" mass="19250">MVDQAFGQQSANKLLAVPDYAIPANAKGVNSTDVDVTPQLEQMGTDQVWRCPSWTFARNWVANGGKAFVGEFMVGASYPGNSDVPFCSQAGVVCHQDDIEIVFGTVQNPTPAQSSLIQEMQARFSAFIRTGNPNTGSLSSWQAAGTSNVNAIQLGASGPATVGGCDPSIWGASVPFDYQTLGL</sequence>
<evidence type="ECO:0000313" key="2">
    <source>
        <dbReference type="EMBL" id="KAK7694021.1"/>
    </source>
</evidence>